<proteinExistence type="inferred from homology"/>
<dbReference type="Pfam" id="PF19420">
    <property type="entry name" value="DDAH_eukar"/>
    <property type="match status" value="1"/>
</dbReference>
<feature type="region of interest" description="Disordered" evidence="4">
    <location>
        <begin position="1"/>
        <end position="21"/>
    </location>
</feature>
<evidence type="ECO:0000256" key="4">
    <source>
        <dbReference type="SAM" id="MobiDB-lite"/>
    </source>
</evidence>
<dbReference type="InterPro" id="IPR033199">
    <property type="entry name" value="DDAH-like"/>
</dbReference>
<reference evidence="5 6" key="1">
    <citation type="submission" date="2019-04" db="EMBL/GenBank/DDBJ databases">
        <title>Streptomyces piniterrae sp. nov., a heliquinomycin-producing actinomycete isolated from rhizosphere soil of Pinus yunnanensis.</title>
        <authorList>
            <person name="Zhuang X."/>
            <person name="Zhao J."/>
        </authorList>
    </citation>
    <scope>NUCLEOTIDE SEQUENCE [LARGE SCALE GENOMIC DNA]</scope>
    <source>
        <strain evidence="6">jys28</strain>
    </source>
</reference>
<dbReference type="GO" id="GO:0000052">
    <property type="term" value="P:citrulline metabolic process"/>
    <property type="evidence" value="ECO:0007669"/>
    <property type="project" value="TreeGrafter"/>
</dbReference>
<dbReference type="GO" id="GO:0016403">
    <property type="term" value="F:dimethylargininase activity"/>
    <property type="evidence" value="ECO:0007669"/>
    <property type="project" value="TreeGrafter"/>
</dbReference>
<dbReference type="Proteomes" id="UP000308697">
    <property type="component" value="Unassembled WGS sequence"/>
</dbReference>
<dbReference type="GO" id="GO:0016740">
    <property type="term" value="F:transferase activity"/>
    <property type="evidence" value="ECO:0007669"/>
    <property type="project" value="UniProtKB-KW"/>
</dbReference>
<dbReference type="PANTHER" id="PTHR12737">
    <property type="entry name" value="DIMETHYLARGININE DIMETHYLAMINOHYDROLASE"/>
    <property type="match status" value="1"/>
</dbReference>
<dbReference type="GO" id="GO:0006525">
    <property type="term" value="P:arginine metabolic process"/>
    <property type="evidence" value="ECO:0007669"/>
    <property type="project" value="TreeGrafter"/>
</dbReference>
<dbReference type="GO" id="GO:0016597">
    <property type="term" value="F:amino acid binding"/>
    <property type="evidence" value="ECO:0007669"/>
    <property type="project" value="TreeGrafter"/>
</dbReference>
<evidence type="ECO:0000313" key="5">
    <source>
        <dbReference type="EMBL" id="TJZ50419.1"/>
    </source>
</evidence>
<accession>A0A4U0N971</accession>
<dbReference type="Gene3D" id="3.75.10.10">
    <property type="entry name" value="L-arginine/glycine Amidinotransferase, Chain A"/>
    <property type="match status" value="1"/>
</dbReference>
<organism evidence="5 6">
    <name type="scientific">Streptomyces piniterrae</name>
    <dbReference type="NCBI Taxonomy" id="2571125"/>
    <lineage>
        <taxon>Bacteria</taxon>
        <taxon>Bacillati</taxon>
        <taxon>Actinomycetota</taxon>
        <taxon>Actinomycetes</taxon>
        <taxon>Kitasatosporales</taxon>
        <taxon>Streptomycetaceae</taxon>
        <taxon>Streptomyces</taxon>
    </lineage>
</organism>
<keyword evidence="5" id="KW-0808">Transferase</keyword>
<evidence type="ECO:0000256" key="2">
    <source>
        <dbReference type="ARBA" id="ARBA00022801"/>
    </source>
</evidence>
<comment type="similarity">
    <text evidence="1">Belongs to the DDAH family.</text>
</comment>
<dbReference type="EMBL" id="SUMB01000008">
    <property type="protein sequence ID" value="TJZ50419.1"/>
    <property type="molecule type" value="Genomic_DNA"/>
</dbReference>
<evidence type="ECO:0000256" key="3">
    <source>
        <dbReference type="PIRSR" id="PIRSR633199-1"/>
    </source>
</evidence>
<keyword evidence="2" id="KW-0378">Hydrolase</keyword>
<comment type="caution">
    <text evidence="5">The sequence shown here is derived from an EMBL/GenBank/DDBJ whole genome shotgun (WGS) entry which is preliminary data.</text>
</comment>
<feature type="active site" description="Proton donor" evidence="3">
    <location>
        <position position="219"/>
    </location>
</feature>
<name>A0A4U0N971_9ACTN</name>
<evidence type="ECO:0000313" key="6">
    <source>
        <dbReference type="Proteomes" id="UP000308697"/>
    </source>
</evidence>
<feature type="compositionally biased region" description="Low complexity" evidence="4">
    <location>
        <begin position="1"/>
        <end position="11"/>
    </location>
</feature>
<dbReference type="OrthoDB" id="9814070at2"/>
<dbReference type="GO" id="GO:0045429">
    <property type="term" value="P:positive regulation of nitric oxide biosynthetic process"/>
    <property type="evidence" value="ECO:0007669"/>
    <property type="project" value="TreeGrafter"/>
</dbReference>
<dbReference type="AlphaFoldDB" id="A0A4U0N971"/>
<evidence type="ECO:0000256" key="1">
    <source>
        <dbReference type="ARBA" id="ARBA00008532"/>
    </source>
</evidence>
<gene>
    <name evidence="5" type="ORF">FCH28_24095</name>
</gene>
<sequence length="345" mass="36909">MSPVPVSTTPVSPAPASPVPVSPAPISTAPISTAPISTVPISTAPAALLPNIRVPAPTPRRYLLCEPRHFEVQYSINPWMREDTPVDTARAGRQWEALVSAYREHGHTVETVAPVPGLPDMVFAANSALVVGGRVFGSYFQAPQRRPESAEYETWFKAAGYDVYRPESLCEGEGDLVPAGRHILAGTGFRTTREAHAEVQEFFGVPTIGLQLVDPYFYHLDTALFVLDEGETTTEETAATQGTPATGGANAATGRANIAYYPDAFSPGSRAVLRRLFPDAVIASRDDAMAFGLNSVSDGRHVFIAPGAVGLIDQLTHRGYVPVPVDLSEFHKAGGGIKCCTQEIR</sequence>
<protein>
    <submittedName>
        <fullName evidence="5">Amidinotransferase</fullName>
    </submittedName>
</protein>
<feature type="compositionally biased region" description="Pro residues" evidence="4">
    <location>
        <begin position="12"/>
        <end position="21"/>
    </location>
</feature>
<keyword evidence="6" id="KW-1185">Reference proteome</keyword>
<feature type="active site" description="Nucleophile" evidence="3">
    <location>
        <position position="339"/>
    </location>
</feature>
<dbReference type="NCBIfam" id="NF045659">
    <property type="entry name" value="DiMArgaseDdahMtb"/>
    <property type="match status" value="1"/>
</dbReference>
<dbReference type="PANTHER" id="PTHR12737:SF9">
    <property type="entry name" value="DIMETHYLARGININASE"/>
    <property type="match status" value="1"/>
</dbReference>
<dbReference type="SUPFAM" id="SSF55909">
    <property type="entry name" value="Pentein"/>
    <property type="match status" value="1"/>
</dbReference>